<protein>
    <recommendedName>
        <fullName evidence="3">Secreted protein</fullName>
    </recommendedName>
</protein>
<organism evidence="1 2">
    <name type="scientific">Caerostris extrusa</name>
    <name type="common">Bark spider</name>
    <name type="synonym">Caerostris bankana</name>
    <dbReference type="NCBI Taxonomy" id="172846"/>
    <lineage>
        <taxon>Eukaryota</taxon>
        <taxon>Metazoa</taxon>
        <taxon>Ecdysozoa</taxon>
        <taxon>Arthropoda</taxon>
        <taxon>Chelicerata</taxon>
        <taxon>Arachnida</taxon>
        <taxon>Araneae</taxon>
        <taxon>Araneomorphae</taxon>
        <taxon>Entelegynae</taxon>
        <taxon>Araneoidea</taxon>
        <taxon>Araneidae</taxon>
        <taxon>Caerostris</taxon>
    </lineage>
</organism>
<evidence type="ECO:0000313" key="1">
    <source>
        <dbReference type="EMBL" id="GIZ01174.1"/>
    </source>
</evidence>
<name>A0AAV4Y2R3_CAEEX</name>
<evidence type="ECO:0008006" key="3">
    <source>
        <dbReference type="Google" id="ProtNLM"/>
    </source>
</evidence>
<proteinExistence type="predicted"/>
<keyword evidence="2" id="KW-1185">Reference proteome</keyword>
<gene>
    <name evidence="1" type="ORF">CEXT_354421</name>
</gene>
<dbReference type="AlphaFoldDB" id="A0AAV4Y2R3"/>
<dbReference type="Proteomes" id="UP001054945">
    <property type="component" value="Unassembled WGS sequence"/>
</dbReference>
<reference evidence="1 2" key="1">
    <citation type="submission" date="2021-06" db="EMBL/GenBank/DDBJ databases">
        <title>Caerostris extrusa draft genome.</title>
        <authorList>
            <person name="Kono N."/>
            <person name="Arakawa K."/>
        </authorList>
    </citation>
    <scope>NUCLEOTIDE SEQUENCE [LARGE SCALE GENOMIC DNA]</scope>
</reference>
<accession>A0AAV4Y2R3</accession>
<comment type="caution">
    <text evidence="1">The sequence shown here is derived from an EMBL/GenBank/DDBJ whole genome shotgun (WGS) entry which is preliminary data.</text>
</comment>
<sequence length="93" mass="10785">MTLSPRRWNRTTLTHISHGFEAHTRPLALIWATLGLCCLFRPDERQWSGARFQPIADENQSGSIPHSGRERHGDVEHMLSLSSTYEYPFNLFF</sequence>
<dbReference type="EMBL" id="BPLR01001262">
    <property type="protein sequence ID" value="GIZ01174.1"/>
    <property type="molecule type" value="Genomic_DNA"/>
</dbReference>
<evidence type="ECO:0000313" key="2">
    <source>
        <dbReference type="Proteomes" id="UP001054945"/>
    </source>
</evidence>